<dbReference type="Pfam" id="PF00400">
    <property type="entry name" value="WD40"/>
    <property type="match status" value="5"/>
</dbReference>
<gene>
    <name evidence="7" type="ORF">ABL78_2811</name>
</gene>
<dbReference type="InterPro" id="IPR028608">
    <property type="entry name" value="CIAO1/Cia1"/>
</dbReference>
<keyword evidence="8" id="KW-1185">Reference proteome</keyword>
<evidence type="ECO:0000256" key="3">
    <source>
        <dbReference type="HAMAP-Rule" id="MF_03037"/>
    </source>
</evidence>
<dbReference type="Proteomes" id="UP000038009">
    <property type="component" value="Unassembled WGS sequence"/>
</dbReference>
<feature type="region of interest" description="Disordered" evidence="5">
    <location>
        <begin position="67"/>
        <end position="87"/>
    </location>
</feature>
<dbReference type="EMBL" id="LJSK01000061">
    <property type="protein sequence ID" value="KPI88124.1"/>
    <property type="molecule type" value="Genomic_DNA"/>
</dbReference>
<dbReference type="HAMAP" id="MF_03037">
    <property type="entry name" value="ciao1"/>
    <property type="match status" value="1"/>
</dbReference>
<dbReference type="PROSITE" id="PS50294">
    <property type="entry name" value="WD_REPEATS_REGION"/>
    <property type="match status" value="3"/>
</dbReference>
<keyword evidence="1 4" id="KW-0853">WD repeat</keyword>
<evidence type="ECO:0000256" key="1">
    <source>
        <dbReference type="ARBA" id="ARBA00022574"/>
    </source>
</evidence>
<accession>A0A0N1ILE6</accession>
<dbReference type="Gene3D" id="2.130.10.10">
    <property type="entry name" value="YVTN repeat-like/Quinoprotein amine dehydrogenase"/>
    <property type="match status" value="2"/>
</dbReference>
<dbReference type="PROSITE" id="PS50835">
    <property type="entry name" value="IG_LIKE"/>
    <property type="match status" value="1"/>
</dbReference>
<dbReference type="PROSITE" id="PS50082">
    <property type="entry name" value="WD_REPEATS_2"/>
    <property type="match status" value="3"/>
</dbReference>
<proteinExistence type="inferred from homology"/>
<feature type="domain" description="Ig-like" evidence="6">
    <location>
        <begin position="256"/>
        <end position="363"/>
    </location>
</feature>
<dbReference type="SMART" id="SM00320">
    <property type="entry name" value="WD40"/>
    <property type="match status" value="7"/>
</dbReference>
<comment type="similarity">
    <text evidence="3">Belongs to the WD repeat CIA1 family.</text>
</comment>
<dbReference type="OMA" id="IREIRWS"/>
<evidence type="ECO:0000313" key="7">
    <source>
        <dbReference type="EMBL" id="KPI88124.1"/>
    </source>
</evidence>
<reference evidence="7 8" key="1">
    <citation type="journal article" date="2015" name="PLoS Pathog.">
        <title>Leptomonas seymouri: Adaptations to the Dixenous Life Cycle Analyzed by Genome Sequencing, Transcriptome Profiling and Co-infection with Leishmania donovani.</title>
        <authorList>
            <person name="Kraeva N."/>
            <person name="Butenko A."/>
            <person name="Hlavacova J."/>
            <person name="Kostygov A."/>
            <person name="Myskova J."/>
            <person name="Grybchuk D."/>
            <person name="Lestinova T."/>
            <person name="Votypka J."/>
            <person name="Volf P."/>
            <person name="Opperdoes F."/>
            <person name="Flegontov P."/>
            <person name="Lukes J."/>
            <person name="Yurchenko V."/>
        </authorList>
    </citation>
    <scope>NUCLEOTIDE SEQUENCE [LARGE SCALE GENOMIC DNA]</scope>
    <source>
        <strain evidence="7 8">ATCC 30220</strain>
    </source>
</reference>
<dbReference type="SUPFAM" id="SSF50978">
    <property type="entry name" value="WD40 repeat-like"/>
    <property type="match status" value="1"/>
</dbReference>
<keyword evidence="2" id="KW-0677">Repeat</keyword>
<dbReference type="InterPro" id="IPR036322">
    <property type="entry name" value="WD40_repeat_dom_sf"/>
</dbReference>
<protein>
    <recommendedName>
        <fullName evidence="3">Probable cytosolic iron-sulfur protein assembly protein CIAO1 homolog</fullName>
    </recommendedName>
</protein>
<comment type="caution">
    <text evidence="7">The sequence shown here is derived from an EMBL/GenBank/DDBJ whole genome shotgun (WGS) entry which is preliminary data.</text>
</comment>
<dbReference type="PANTHER" id="PTHR19920">
    <property type="entry name" value="WD40 PROTEIN CIAO1"/>
    <property type="match status" value="1"/>
</dbReference>
<dbReference type="GO" id="GO:0097361">
    <property type="term" value="C:cytosolic [4Fe-4S] assembly targeting complex"/>
    <property type="evidence" value="ECO:0007669"/>
    <property type="project" value="InterPro"/>
</dbReference>
<dbReference type="VEuPathDB" id="TriTrypDB:Lsey_0061_0260"/>
<feature type="repeat" description="WD" evidence="4">
    <location>
        <begin position="95"/>
        <end position="126"/>
    </location>
</feature>
<evidence type="ECO:0000259" key="6">
    <source>
        <dbReference type="PROSITE" id="PS50835"/>
    </source>
</evidence>
<feature type="repeat" description="WD" evidence="4">
    <location>
        <begin position="143"/>
        <end position="174"/>
    </location>
</feature>
<dbReference type="GO" id="GO:0016226">
    <property type="term" value="P:iron-sulfur cluster assembly"/>
    <property type="evidence" value="ECO:0007669"/>
    <property type="project" value="UniProtKB-UniRule"/>
</dbReference>
<feature type="repeat" description="WD" evidence="4">
    <location>
        <begin position="31"/>
        <end position="72"/>
    </location>
</feature>
<evidence type="ECO:0000313" key="8">
    <source>
        <dbReference type="Proteomes" id="UP000038009"/>
    </source>
</evidence>
<feature type="compositionally biased region" description="Gly residues" evidence="5">
    <location>
        <begin position="73"/>
        <end position="87"/>
    </location>
</feature>
<organism evidence="7 8">
    <name type="scientific">Leptomonas seymouri</name>
    <dbReference type="NCBI Taxonomy" id="5684"/>
    <lineage>
        <taxon>Eukaryota</taxon>
        <taxon>Discoba</taxon>
        <taxon>Euglenozoa</taxon>
        <taxon>Kinetoplastea</taxon>
        <taxon>Metakinetoplastina</taxon>
        <taxon>Trypanosomatida</taxon>
        <taxon>Trypanosomatidae</taxon>
        <taxon>Leishmaniinae</taxon>
        <taxon>Leptomonas</taxon>
    </lineage>
</organism>
<sequence length="403" mass="43630">MATTVSDAGAAPLRLPAAAPRNARVRKVATLRGHKDRVWCVRWCPTAAVLASCSGDATVRLWSRQHNTAASSGGSGESAGEGEGEGGWRCIGTLEGEHSRTIRHISWSPSGEYIACASFDHTATVWRRNVDSDDFTFEVEGLLDGHESEVKCVEWATDSMLITCSRDHTAWVWERVGEGEYECGGVLTGHVQDVKHCEFILPQNDHDVPLATTCGYDNTIKIWSEGHQRDDWQCTQTLTAHEATVWATALQKLEVPMDEVRAAHESQALLPQPLLCSCSDDLSVIVWKRNAEGRFVEVSRTSGFAERSLFDLDWAPHNAPVVACASGDNSFALIGVYADSEGVHSCTIARVEDAHLADVNTVSFASHGNLLSSATDASGDGVLLATGGDDSVVHLWRVCADTE</sequence>
<comment type="function">
    <text evidence="3">Essential component of the cytosolic iron-sulfur (Fe/S) protein assembly machinery. Required for the maturation of extramitochondrial Fe/S proteins.</text>
</comment>
<dbReference type="InterPro" id="IPR007110">
    <property type="entry name" value="Ig-like_dom"/>
</dbReference>
<name>A0A0N1ILE6_LEPSE</name>
<evidence type="ECO:0000256" key="4">
    <source>
        <dbReference type="PROSITE-ProRule" id="PRU00221"/>
    </source>
</evidence>
<dbReference type="AlphaFoldDB" id="A0A0N1ILE6"/>
<dbReference type="OrthoDB" id="284782at2759"/>
<evidence type="ECO:0000256" key="5">
    <source>
        <dbReference type="SAM" id="MobiDB-lite"/>
    </source>
</evidence>
<dbReference type="InterPro" id="IPR015943">
    <property type="entry name" value="WD40/YVTN_repeat-like_dom_sf"/>
</dbReference>
<evidence type="ECO:0000256" key="2">
    <source>
        <dbReference type="ARBA" id="ARBA00022737"/>
    </source>
</evidence>
<dbReference type="InterPro" id="IPR001680">
    <property type="entry name" value="WD40_rpt"/>
</dbReference>
<dbReference type="PANTHER" id="PTHR19920:SF0">
    <property type="entry name" value="CYTOSOLIC IRON-SULFUR PROTEIN ASSEMBLY PROTEIN CIAO1-RELATED"/>
    <property type="match status" value="1"/>
</dbReference>